<comment type="similarity">
    <text evidence="1">Belongs to the low molecular weight phosphotyrosine protein phosphatase family.</text>
</comment>
<keyword evidence="2 6" id="KW-0378">Hydrolase</keyword>
<comment type="caution">
    <text evidence="6">The sequence shown here is derived from an EMBL/GenBank/DDBJ whole genome shotgun (WGS) entry which is preliminary data.</text>
</comment>
<accession>A0A7W7R242</accession>
<sequence>MAEAMTPAGGFAGRRRVLVVCKGNTCRSPAAAAVITELSGGTLDVRSAGTHARPVGGPASPLMVEAMAAAGYDLSGHRSTLLDTALVDWADDLVAADEETARAVAALAGPGRAVRLLGSGIPDPWGGDVAEYARAVRRIQQAAREYCATRERGADDGRPSG</sequence>
<dbReference type="InterPro" id="IPR017867">
    <property type="entry name" value="Tyr_phospatase_low_mol_wt"/>
</dbReference>
<dbReference type="AlphaFoldDB" id="A0A7W7R242"/>
<evidence type="ECO:0000256" key="4">
    <source>
        <dbReference type="PIRSR" id="PIRSR617867-1"/>
    </source>
</evidence>
<feature type="domain" description="Phosphotyrosine protein phosphatase I" evidence="5">
    <location>
        <begin position="15"/>
        <end position="149"/>
    </location>
</feature>
<reference evidence="6 7" key="1">
    <citation type="submission" date="2020-08" db="EMBL/GenBank/DDBJ databases">
        <title>Sequencing the genomes of 1000 actinobacteria strains.</title>
        <authorList>
            <person name="Klenk H.-P."/>
        </authorList>
    </citation>
    <scope>NUCLEOTIDE SEQUENCE [LARGE SCALE GENOMIC DNA]</scope>
    <source>
        <strain evidence="6 7">DSM 41654</strain>
    </source>
</reference>
<evidence type="ECO:0000259" key="5">
    <source>
        <dbReference type="SMART" id="SM00226"/>
    </source>
</evidence>
<dbReference type="PANTHER" id="PTHR11717">
    <property type="entry name" value="LOW MOLECULAR WEIGHT PROTEIN TYROSINE PHOSPHATASE"/>
    <property type="match status" value="1"/>
</dbReference>
<dbReference type="EC" id="3.1.3.48" evidence="6"/>
<dbReference type="Gene3D" id="3.40.50.2300">
    <property type="match status" value="1"/>
</dbReference>
<protein>
    <submittedName>
        <fullName evidence="6">Protein-tyrosine phosphatase</fullName>
        <ecNumber evidence="6">3.1.3.48</ecNumber>
    </submittedName>
</protein>
<name>A0A7W7R242_KITKI</name>
<evidence type="ECO:0000256" key="2">
    <source>
        <dbReference type="ARBA" id="ARBA00022801"/>
    </source>
</evidence>
<organism evidence="6 7">
    <name type="scientific">Kitasatospora kifunensis</name>
    <name type="common">Streptomyces kifunensis</name>
    <dbReference type="NCBI Taxonomy" id="58351"/>
    <lineage>
        <taxon>Bacteria</taxon>
        <taxon>Bacillati</taxon>
        <taxon>Actinomycetota</taxon>
        <taxon>Actinomycetes</taxon>
        <taxon>Kitasatosporales</taxon>
        <taxon>Streptomycetaceae</taxon>
        <taxon>Kitasatospora</taxon>
    </lineage>
</organism>
<feature type="active site" description="Proton donor" evidence="4">
    <location>
        <position position="123"/>
    </location>
</feature>
<dbReference type="Proteomes" id="UP000540506">
    <property type="component" value="Unassembled WGS sequence"/>
</dbReference>
<feature type="active site" description="Nucleophile" evidence="4">
    <location>
        <position position="21"/>
    </location>
</feature>
<dbReference type="InterPro" id="IPR036196">
    <property type="entry name" value="Ptyr_pPase_sf"/>
</dbReference>
<dbReference type="PANTHER" id="PTHR11717:SF31">
    <property type="entry name" value="LOW MOLECULAR WEIGHT PROTEIN-TYROSINE-PHOSPHATASE ETP-RELATED"/>
    <property type="match status" value="1"/>
</dbReference>
<dbReference type="InterPro" id="IPR050438">
    <property type="entry name" value="LMW_PTPase"/>
</dbReference>
<evidence type="ECO:0000256" key="3">
    <source>
        <dbReference type="ARBA" id="ARBA00022912"/>
    </source>
</evidence>
<evidence type="ECO:0000313" key="6">
    <source>
        <dbReference type="EMBL" id="MBB4924003.1"/>
    </source>
</evidence>
<dbReference type="PRINTS" id="PR00719">
    <property type="entry name" value="LMWPTPASE"/>
</dbReference>
<dbReference type="EMBL" id="JACHJV010000001">
    <property type="protein sequence ID" value="MBB4924003.1"/>
    <property type="molecule type" value="Genomic_DNA"/>
</dbReference>
<keyword evidence="7" id="KW-1185">Reference proteome</keyword>
<evidence type="ECO:0000313" key="7">
    <source>
        <dbReference type="Proteomes" id="UP000540506"/>
    </source>
</evidence>
<dbReference type="SMART" id="SM00226">
    <property type="entry name" value="LMWPc"/>
    <property type="match status" value="1"/>
</dbReference>
<dbReference type="SUPFAM" id="SSF52788">
    <property type="entry name" value="Phosphotyrosine protein phosphatases I"/>
    <property type="match status" value="1"/>
</dbReference>
<dbReference type="Pfam" id="PF01451">
    <property type="entry name" value="LMWPc"/>
    <property type="match status" value="1"/>
</dbReference>
<proteinExistence type="inferred from homology"/>
<dbReference type="GO" id="GO:0004725">
    <property type="term" value="F:protein tyrosine phosphatase activity"/>
    <property type="evidence" value="ECO:0007669"/>
    <property type="project" value="UniProtKB-EC"/>
</dbReference>
<feature type="active site" evidence="4">
    <location>
        <position position="27"/>
    </location>
</feature>
<dbReference type="InterPro" id="IPR023485">
    <property type="entry name" value="Ptyr_pPase"/>
</dbReference>
<gene>
    <name evidence="6" type="ORF">FHR34_002996</name>
</gene>
<evidence type="ECO:0000256" key="1">
    <source>
        <dbReference type="ARBA" id="ARBA00011063"/>
    </source>
</evidence>
<dbReference type="RefSeq" id="WP_184936020.1">
    <property type="nucleotide sequence ID" value="NZ_JACHJV010000001.1"/>
</dbReference>
<keyword evidence="3" id="KW-0904">Protein phosphatase</keyword>